<dbReference type="Pfam" id="PF01479">
    <property type="entry name" value="S4"/>
    <property type="match status" value="1"/>
</dbReference>
<dbReference type="Gene3D" id="3.10.290.10">
    <property type="entry name" value="RNA-binding S4 domain"/>
    <property type="match status" value="1"/>
</dbReference>
<evidence type="ECO:0000256" key="8">
    <source>
        <dbReference type="PROSITE-ProRule" id="PRU00182"/>
    </source>
</evidence>
<evidence type="ECO:0000256" key="4">
    <source>
        <dbReference type="ARBA" id="ARBA00022552"/>
    </source>
</evidence>
<dbReference type="PROSITE" id="PS50889">
    <property type="entry name" value="S4"/>
    <property type="match status" value="1"/>
</dbReference>
<feature type="active site" evidence="7">
    <location>
        <position position="134"/>
    </location>
</feature>
<sequence length="293" mass="33852">MIVNEKNYYSRLDKFLRKNFPNLPLSVIYKFIRTGKILVNGKKVKNPSFEIEIGDEIKINESLEKYSREVKNTIKPIKMKLDIIYENEDLLVINKPSGIPLHPGKGIHVATLIEGLLYYGQQKGFKPHLVHRLDKHTSGILVVAKNTKAARILGEIISSRSVEKEYVTLVKGKLNKAGKIDLPIEGKDSLTLFTTKEIFKTEIGFFSLLHVIIKTGRKHQIRRHFSNIGHPVIGDDVYGDRKLNREFRRNFGLKRYFLHCKRMSFYYEGKKIDVQAKLTEDLEFVIKKVKEGV</sequence>
<keyword evidence="5 8" id="KW-0694">RNA-binding</keyword>
<dbReference type="SUPFAM" id="SSF55120">
    <property type="entry name" value="Pseudouridine synthase"/>
    <property type="match status" value="1"/>
</dbReference>
<dbReference type="CDD" id="cd00165">
    <property type="entry name" value="S4"/>
    <property type="match status" value="1"/>
</dbReference>
<dbReference type="PANTHER" id="PTHR21600:SF92">
    <property type="entry name" value="RIBOSOMAL LARGE SUBUNIT PSEUDOURIDINE SYNTHASE C"/>
    <property type="match status" value="1"/>
</dbReference>
<keyword evidence="6 9" id="KW-0413">Isomerase</keyword>
<accession>A0A1M5TI92</accession>
<dbReference type="InterPro" id="IPR006145">
    <property type="entry name" value="PsdUridine_synth_RsuA/RluA"/>
</dbReference>
<dbReference type="GO" id="GO:0160141">
    <property type="term" value="F:23S rRNA pseudouridine(955/2504/2580) synthase activity"/>
    <property type="evidence" value="ECO:0007669"/>
    <property type="project" value="UniProtKB-EC"/>
</dbReference>
<evidence type="ECO:0000256" key="2">
    <source>
        <dbReference type="ARBA" id="ARBA00002876"/>
    </source>
</evidence>
<name>A0A1M5TI92_9BACT</name>
<dbReference type="OrthoDB" id="9807829at2"/>
<evidence type="ECO:0000256" key="7">
    <source>
        <dbReference type="PIRSR" id="PIRSR606225-1"/>
    </source>
</evidence>
<dbReference type="Pfam" id="PF00849">
    <property type="entry name" value="PseudoU_synth_2"/>
    <property type="match status" value="1"/>
</dbReference>
<reference evidence="12" key="1">
    <citation type="submission" date="2016-11" db="EMBL/GenBank/DDBJ databases">
        <authorList>
            <person name="Varghese N."/>
            <person name="Submissions S."/>
        </authorList>
    </citation>
    <scope>NUCLEOTIDE SEQUENCE [LARGE SCALE GENOMIC DNA]</scope>
    <source>
        <strain evidence="12">DSM 15807</strain>
    </source>
</reference>
<evidence type="ECO:0000256" key="1">
    <source>
        <dbReference type="ARBA" id="ARBA00000381"/>
    </source>
</evidence>
<evidence type="ECO:0000256" key="6">
    <source>
        <dbReference type="ARBA" id="ARBA00023235"/>
    </source>
</evidence>
<evidence type="ECO:0000313" key="11">
    <source>
        <dbReference type="EMBL" id="SHH50477.1"/>
    </source>
</evidence>
<protein>
    <recommendedName>
        <fullName evidence="9">Pseudouridine synthase</fullName>
        <ecNumber evidence="9">5.4.99.-</ecNumber>
    </recommendedName>
</protein>
<dbReference type="NCBIfam" id="TIGR00005">
    <property type="entry name" value="rluA_subfam"/>
    <property type="match status" value="1"/>
</dbReference>
<dbReference type="SUPFAM" id="SSF55174">
    <property type="entry name" value="Alpha-L RNA-binding motif"/>
    <property type="match status" value="1"/>
</dbReference>
<dbReference type="InterPro" id="IPR006225">
    <property type="entry name" value="PsdUridine_synth_RluC/D"/>
</dbReference>
<gene>
    <name evidence="11" type="ORF">SAMN02745199_1328</name>
</gene>
<dbReference type="PANTHER" id="PTHR21600">
    <property type="entry name" value="MITOCHONDRIAL RNA PSEUDOURIDINE SYNTHASE"/>
    <property type="match status" value="1"/>
</dbReference>
<dbReference type="PROSITE" id="PS01129">
    <property type="entry name" value="PSI_RLU"/>
    <property type="match status" value="1"/>
</dbReference>
<keyword evidence="4" id="KW-0698">rRNA processing</keyword>
<evidence type="ECO:0000259" key="10">
    <source>
        <dbReference type="SMART" id="SM00363"/>
    </source>
</evidence>
<dbReference type="InterPro" id="IPR036986">
    <property type="entry name" value="S4_RNA-bd_sf"/>
</dbReference>
<evidence type="ECO:0000256" key="9">
    <source>
        <dbReference type="RuleBase" id="RU362028"/>
    </source>
</evidence>
<dbReference type="InterPro" id="IPR020103">
    <property type="entry name" value="PsdUridine_synth_cat_dom_sf"/>
</dbReference>
<dbReference type="EMBL" id="FQXN01000005">
    <property type="protein sequence ID" value="SHH50477.1"/>
    <property type="molecule type" value="Genomic_DNA"/>
</dbReference>
<dbReference type="GO" id="GO:0003723">
    <property type="term" value="F:RNA binding"/>
    <property type="evidence" value="ECO:0007669"/>
    <property type="project" value="UniProtKB-KW"/>
</dbReference>
<dbReference type="CDD" id="cd02869">
    <property type="entry name" value="PseudoU_synth_RluA_like"/>
    <property type="match status" value="1"/>
</dbReference>
<evidence type="ECO:0000256" key="3">
    <source>
        <dbReference type="ARBA" id="ARBA00010876"/>
    </source>
</evidence>
<comment type="similarity">
    <text evidence="3 9">Belongs to the pseudouridine synthase RluA family.</text>
</comment>
<organism evidence="11 12">
    <name type="scientific">Thermosipho atlanticus DSM 15807</name>
    <dbReference type="NCBI Taxonomy" id="1123380"/>
    <lineage>
        <taxon>Bacteria</taxon>
        <taxon>Thermotogati</taxon>
        <taxon>Thermotogota</taxon>
        <taxon>Thermotogae</taxon>
        <taxon>Thermotogales</taxon>
        <taxon>Fervidobacteriaceae</taxon>
        <taxon>Thermosipho</taxon>
    </lineage>
</organism>
<dbReference type="AlphaFoldDB" id="A0A1M5TI92"/>
<comment type="function">
    <text evidence="2">Responsible for synthesis of pseudouridine from uracil at positions 955, 2504 and 2580 in 23S ribosomal RNA.</text>
</comment>
<feature type="domain" description="RNA-binding S4" evidence="10">
    <location>
        <begin position="10"/>
        <end position="75"/>
    </location>
</feature>
<dbReference type="RefSeq" id="WP_073073412.1">
    <property type="nucleotide sequence ID" value="NZ_FQXN01000005.1"/>
</dbReference>
<evidence type="ECO:0000256" key="5">
    <source>
        <dbReference type="ARBA" id="ARBA00022884"/>
    </source>
</evidence>
<dbReference type="InterPro" id="IPR006224">
    <property type="entry name" value="PsdUridine_synth_RluA-like_CS"/>
</dbReference>
<proteinExistence type="inferred from homology"/>
<dbReference type="EC" id="5.4.99.-" evidence="9"/>
<dbReference type="Gene3D" id="3.30.2350.10">
    <property type="entry name" value="Pseudouridine synthase"/>
    <property type="match status" value="1"/>
</dbReference>
<dbReference type="InterPro" id="IPR050188">
    <property type="entry name" value="RluA_PseudoU_synthase"/>
</dbReference>
<dbReference type="Proteomes" id="UP000242592">
    <property type="component" value="Unassembled WGS sequence"/>
</dbReference>
<dbReference type="STRING" id="1123380.SAMN02745199_1328"/>
<dbReference type="InterPro" id="IPR002942">
    <property type="entry name" value="S4_RNA-bd"/>
</dbReference>
<dbReference type="GO" id="GO:0000455">
    <property type="term" value="P:enzyme-directed rRNA pseudouridine synthesis"/>
    <property type="evidence" value="ECO:0007669"/>
    <property type="project" value="TreeGrafter"/>
</dbReference>
<keyword evidence="12" id="KW-1185">Reference proteome</keyword>
<evidence type="ECO:0000313" key="12">
    <source>
        <dbReference type="Proteomes" id="UP000242592"/>
    </source>
</evidence>
<comment type="catalytic activity">
    <reaction evidence="9">
        <text>a uridine in RNA = a pseudouridine in RNA</text>
        <dbReference type="Rhea" id="RHEA:48348"/>
        <dbReference type="Rhea" id="RHEA-COMP:12068"/>
        <dbReference type="Rhea" id="RHEA-COMP:12069"/>
        <dbReference type="ChEBI" id="CHEBI:65314"/>
        <dbReference type="ChEBI" id="CHEBI:65315"/>
    </reaction>
</comment>
<comment type="catalytic activity">
    <reaction evidence="1">
        <text>uridine(955/2504/2580) in 23S rRNA = pseudouridine(955/2504/2580) in 23S rRNA</text>
        <dbReference type="Rhea" id="RHEA:42528"/>
        <dbReference type="Rhea" id="RHEA-COMP:10099"/>
        <dbReference type="Rhea" id="RHEA-COMP:10100"/>
        <dbReference type="ChEBI" id="CHEBI:65314"/>
        <dbReference type="ChEBI" id="CHEBI:65315"/>
        <dbReference type="EC" id="5.4.99.24"/>
    </reaction>
</comment>
<dbReference type="SMART" id="SM00363">
    <property type="entry name" value="S4"/>
    <property type="match status" value="1"/>
</dbReference>